<dbReference type="AlphaFoldDB" id="A0A6V8SHS7"/>
<dbReference type="PROSITE" id="PS51257">
    <property type="entry name" value="PROKAR_LIPOPROTEIN"/>
    <property type="match status" value="1"/>
</dbReference>
<protein>
    <recommendedName>
        <fullName evidence="3">Lipoprotein</fullName>
    </recommendedName>
</protein>
<name>A0A6V8SHS7_9CLOT</name>
<proteinExistence type="predicted"/>
<organism evidence="1 2">
    <name type="scientific">Clostridium fungisolvens</name>
    <dbReference type="NCBI Taxonomy" id="1604897"/>
    <lineage>
        <taxon>Bacteria</taxon>
        <taxon>Bacillati</taxon>
        <taxon>Bacillota</taxon>
        <taxon>Clostridia</taxon>
        <taxon>Eubacteriales</taxon>
        <taxon>Clostridiaceae</taxon>
        <taxon>Clostridium</taxon>
    </lineage>
</organism>
<dbReference type="EMBL" id="BLZR01000001">
    <property type="protein sequence ID" value="GFP76530.1"/>
    <property type="molecule type" value="Genomic_DNA"/>
</dbReference>
<dbReference type="RefSeq" id="WP_183277951.1">
    <property type="nucleotide sequence ID" value="NZ_BLZR01000001.1"/>
</dbReference>
<keyword evidence="2" id="KW-1185">Reference proteome</keyword>
<gene>
    <name evidence="1" type="ORF">bsdtw1_02633</name>
</gene>
<evidence type="ECO:0008006" key="3">
    <source>
        <dbReference type="Google" id="ProtNLM"/>
    </source>
</evidence>
<evidence type="ECO:0000313" key="2">
    <source>
        <dbReference type="Proteomes" id="UP000580568"/>
    </source>
</evidence>
<reference evidence="1 2" key="1">
    <citation type="submission" date="2020-07" db="EMBL/GenBank/DDBJ databases">
        <title>A new beta-1,3-glucan-decomposing anaerobic bacterium isolated from anoxic soil subjected to biological soil disinfestation.</title>
        <authorList>
            <person name="Ueki A."/>
            <person name="Tonouchi A."/>
        </authorList>
    </citation>
    <scope>NUCLEOTIDE SEQUENCE [LARGE SCALE GENOMIC DNA]</scope>
    <source>
        <strain evidence="1 2">TW1</strain>
    </source>
</reference>
<accession>A0A6V8SHS7</accession>
<sequence length="270" mass="28749">MKKKSFSWYFLILVLCIGVLTTFSGCGSGPLNAPKDFTIDSKGAFSFKGVSGANMYRIDVYLTKYISNGTISKDAQIACTANVAQSKGTVKGTASSVKALPYGNYTAVITSVPKSGSKRTKSEAVFSSAFTRSGSLSVPAISVTKNNWGATIKLTDDACKNYLEKEGAYSFKYQVFSDEACTKMVTEGTFGKDITHNPNAAPGPNAINYNNASVDFAVAEGQATSYWVKCMAVGNTELKVTDSEWSKAVKVDIDGKKPENNSPFGPPAGQ</sequence>
<evidence type="ECO:0000313" key="1">
    <source>
        <dbReference type="EMBL" id="GFP76530.1"/>
    </source>
</evidence>
<comment type="caution">
    <text evidence="1">The sequence shown here is derived from an EMBL/GenBank/DDBJ whole genome shotgun (WGS) entry which is preliminary data.</text>
</comment>
<dbReference type="Proteomes" id="UP000580568">
    <property type="component" value="Unassembled WGS sequence"/>
</dbReference>